<dbReference type="EMBL" id="LWDL01000008">
    <property type="protein sequence ID" value="OQW53588.1"/>
    <property type="molecule type" value="Genomic_DNA"/>
</dbReference>
<keyword evidence="4 12" id="KW-1003">Cell membrane</keyword>
<dbReference type="PROSITE" id="PS01061">
    <property type="entry name" value="FLIP_2"/>
    <property type="match status" value="1"/>
</dbReference>
<dbReference type="PANTHER" id="PTHR30587">
    <property type="entry name" value="FLAGELLAR BIOSYNTHETIC PROTEIN FLIP"/>
    <property type="match status" value="1"/>
</dbReference>
<keyword evidence="8 12" id="KW-1133">Transmembrane helix</keyword>
<feature type="transmembrane region" description="Helical" evidence="12">
    <location>
        <begin position="90"/>
        <end position="109"/>
    </location>
</feature>
<dbReference type="InterPro" id="IPR005837">
    <property type="entry name" value="FliP"/>
</dbReference>
<dbReference type="GO" id="GO:0005886">
    <property type="term" value="C:plasma membrane"/>
    <property type="evidence" value="ECO:0007669"/>
    <property type="project" value="UniProtKB-SubCell"/>
</dbReference>
<comment type="similarity">
    <text evidence="1 12">Belongs to the FliP/MopC/SpaP family.</text>
</comment>
<feature type="transmembrane region" description="Helical" evidence="12">
    <location>
        <begin position="45"/>
        <end position="78"/>
    </location>
</feature>
<dbReference type="PROSITE" id="PS01060">
    <property type="entry name" value="FLIP_1"/>
    <property type="match status" value="1"/>
</dbReference>
<dbReference type="GO" id="GO:0009425">
    <property type="term" value="C:bacterial-type flagellum basal body"/>
    <property type="evidence" value="ECO:0007669"/>
    <property type="project" value="UniProtKB-SubCell"/>
</dbReference>
<evidence type="ECO:0000256" key="5">
    <source>
        <dbReference type="ARBA" id="ARBA00022692"/>
    </source>
</evidence>
<feature type="transmembrane region" description="Helical" evidence="12">
    <location>
        <begin position="189"/>
        <end position="215"/>
    </location>
</feature>
<dbReference type="InterPro" id="IPR005838">
    <property type="entry name" value="T3SS_IM_P"/>
</dbReference>
<keyword evidence="9 12" id="KW-0472">Membrane</keyword>
<dbReference type="PRINTS" id="PR01302">
    <property type="entry name" value="TYPE3IMPPROT"/>
</dbReference>
<dbReference type="Pfam" id="PF00813">
    <property type="entry name" value="FliP"/>
    <property type="match status" value="1"/>
</dbReference>
<evidence type="ECO:0000313" key="14">
    <source>
        <dbReference type="EMBL" id="OQW53588.1"/>
    </source>
</evidence>
<dbReference type="NCBIfam" id="TIGR01103">
    <property type="entry name" value="fliP"/>
    <property type="match status" value="1"/>
</dbReference>
<dbReference type="NCBIfam" id="NF009438">
    <property type="entry name" value="PRK12797.1"/>
    <property type="match status" value="1"/>
</dbReference>
<dbReference type="AlphaFoldDB" id="A0A1W9I1G2"/>
<gene>
    <name evidence="12" type="primary">fliP</name>
    <name evidence="14" type="ORF">A4S15_04885</name>
</gene>
<reference evidence="14 15" key="1">
    <citation type="journal article" date="2017" name="Water Res.">
        <title>Comammox in drinking water systems.</title>
        <authorList>
            <person name="Wang Y."/>
            <person name="Ma L."/>
            <person name="Mao Y."/>
            <person name="Jiang X."/>
            <person name="Xia Y."/>
            <person name="Yu K."/>
            <person name="Li B."/>
            <person name="Zhang T."/>
        </authorList>
    </citation>
    <scope>NUCLEOTIDE SEQUENCE [LARGE SCALE GENOMIC DNA]</scope>
    <source>
        <strain evidence="14">SG_bin8</strain>
    </source>
</reference>
<dbReference type="PANTHER" id="PTHR30587:SF0">
    <property type="entry name" value="FLAGELLAR BIOSYNTHETIC PROTEIN FLIP"/>
    <property type="match status" value="1"/>
</dbReference>
<evidence type="ECO:0000256" key="4">
    <source>
        <dbReference type="ARBA" id="ARBA00022475"/>
    </source>
</evidence>
<comment type="caution">
    <text evidence="14">The sequence shown here is derived from an EMBL/GenBank/DDBJ whole genome shotgun (WGS) entry which is preliminary data.</text>
</comment>
<keyword evidence="14" id="KW-0969">Cilium</keyword>
<evidence type="ECO:0000256" key="8">
    <source>
        <dbReference type="ARBA" id="ARBA00022989"/>
    </source>
</evidence>
<evidence type="ECO:0000256" key="12">
    <source>
        <dbReference type="RuleBase" id="RU362069"/>
    </source>
</evidence>
<organism evidence="14 15">
    <name type="scientific">Candidatus Raskinella chloraquaticus</name>
    <dbReference type="NCBI Taxonomy" id="1951219"/>
    <lineage>
        <taxon>Bacteria</taxon>
        <taxon>Pseudomonadati</taxon>
        <taxon>Pseudomonadota</taxon>
        <taxon>Alphaproteobacteria</taxon>
        <taxon>Hyphomicrobiales</taxon>
        <taxon>Phreatobacteraceae</taxon>
        <taxon>Candidatus Raskinella</taxon>
    </lineage>
</organism>
<dbReference type="GO" id="GO:0044781">
    <property type="term" value="P:bacterial-type flagellum organization"/>
    <property type="evidence" value="ECO:0007669"/>
    <property type="project" value="UniProtKB-UniRule"/>
</dbReference>
<evidence type="ECO:0000313" key="15">
    <source>
        <dbReference type="Proteomes" id="UP000192872"/>
    </source>
</evidence>
<keyword evidence="7 12" id="KW-0653">Protein transport</keyword>
<protein>
    <recommendedName>
        <fullName evidence="2 12">Flagellar biosynthetic protein FliP</fullName>
    </recommendedName>
</protein>
<feature type="chain" id="PRO_5013343573" description="Flagellar biosynthetic protein FliP" evidence="13">
    <location>
        <begin position="30"/>
        <end position="251"/>
    </location>
</feature>
<evidence type="ECO:0000256" key="9">
    <source>
        <dbReference type="ARBA" id="ARBA00023136"/>
    </source>
</evidence>
<accession>A0A1W9I1G2</accession>
<evidence type="ECO:0000256" key="6">
    <source>
        <dbReference type="ARBA" id="ARBA00022795"/>
    </source>
</evidence>
<feature type="signal peptide" evidence="13">
    <location>
        <begin position="1"/>
        <end position="29"/>
    </location>
</feature>
<evidence type="ECO:0000256" key="10">
    <source>
        <dbReference type="ARBA" id="ARBA00023143"/>
    </source>
</evidence>
<proteinExistence type="inferred from homology"/>
<evidence type="ECO:0000256" key="3">
    <source>
        <dbReference type="ARBA" id="ARBA00022448"/>
    </source>
</evidence>
<keyword evidence="13" id="KW-0732">Signal</keyword>
<keyword evidence="5 12" id="KW-0812">Transmembrane</keyword>
<comment type="function">
    <text evidence="12">Plays a role in the flagellum-specific transport system.</text>
</comment>
<keyword evidence="14" id="KW-0282">Flagellum</keyword>
<dbReference type="GO" id="GO:0009306">
    <property type="term" value="P:protein secretion"/>
    <property type="evidence" value="ECO:0007669"/>
    <property type="project" value="UniProtKB-UniRule"/>
</dbReference>
<feature type="transmembrane region" description="Helical" evidence="12">
    <location>
        <begin position="227"/>
        <end position="248"/>
    </location>
</feature>
<keyword evidence="3 12" id="KW-0813">Transport</keyword>
<keyword evidence="11 12" id="KW-1006">Bacterial flagellum protein export</keyword>
<keyword evidence="6 12" id="KW-1005">Bacterial flagellum biogenesis</keyword>
<comment type="subcellular location">
    <subcellularLocation>
        <location evidence="12">Cell membrane</location>
        <topology evidence="12">Multi-pass membrane protein</topology>
    </subcellularLocation>
    <subcellularLocation>
        <location evidence="12">Bacterial flagellum basal body</location>
    </subcellularLocation>
</comment>
<evidence type="ECO:0000256" key="11">
    <source>
        <dbReference type="ARBA" id="ARBA00023225"/>
    </source>
</evidence>
<name>A0A1W9I1G2_9HYPH</name>
<dbReference type="PRINTS" id="PR00951">
    <property type="entry name" value="FLGBIOSNFLIP"/>
</dbReference>
<evidence type="ECO:0000256" key="13">
    <source>
        <dbReference type="SAM" id="SignalP"/>
    </source>
</evidence>
<evidence type="ECO:0000256" key="2">
    <source>
        <dbReference type="ARBA" id="ARBA00021714"/>
    </source>
</evidence>
<keyword evidence="14" id="KW-0966">Cell projection</keyword>
<dbReference type="Proteomes" id="UP000192872">
    <property type="component" value="Unassembled WGS sequence"/>
</dbReference>
<keyword evidence="10" id="KW-0975">Bacterial flagellum</keyword>
<evidence type="ECO:0000256" key="1">
    <source>
        <dbReference type="ARBA" id="ARBA00006257"/>
    </source>
</evidence>
<dbReference type="RefSeq" id="WP_376802667.1">
    <property type="nucleotide sequence ID" value="NZ_DBNB01000014.1"/>
</dbReference>
<dbReference type="STRING" id="1827387.A4S15_04885"/>
<sequence length="251" mass="27419">MNRRFQRPAFRYLVCPALAAFTLASPALAQNVTLTFADTGITERALQLVALLTVLSLAPSILLMTTSFTRIVVVLSLLRTAIGAGTAPPNAVMIALALFLSLFVMGPTLTQAYDAGIRPFLANEITADVAFERGSRPIHEFMMRNTREKDLRLFLELSREPTPQTPQDVSLRVLAPSFMISELRRAFEIGFLLFLPFMVIDLVVASVLTALGMTLLPPASISLPFKLIFFVLVDGWNLIAGSLVQSFGTGT</sequence>
<evidence type="ECO:0000256" key="7">
    <source>
        <dbReference type="ARBA" id="ARBA00022927"/>
    </source>
</evidence>